<dbReference type="Gene3D" id="3.60.10.10">
    <property type="entry name" value="Endonuclease/exonuclease/phosphatase"/>
    <property type="match status" value="1"/>
</dbReference>
<evidence type="ECO:0000313" key="4">
    <source>
        <dbReference type="Proteomes" id="UP000244956"/>
    </source>
</evidence>
<evidence type="ECO:0000256" key="1">
    <source>
        <dbReference type="SAM" id="SignalP"/>
    </source>
</evidence>
<keyword evidence="3" id="KW-0378">Hydrolase</keyword>
<feature type="signal peptide" evidence="1">
    <location>
        <begin position="1"/>
        <end position="22"/>
    </location>
</feature>
<dbReference type="InterPro" id="IPR036691">
    <property type="entry name" value="Endo/exonu/phosph_ase_sf"/>
</dbReference>
<dbReference type="OrthoDB" id="9802724at2"/>
<gene>
    <name evidence="3" type="ORF">DDZ16_12740</name>
</gene>
<proteinExistence type="predicted"/>
<keyword evidence="4" id="KW-1185">Reference proteome</keyword>
<reference evidence="3 4" key="1">
    <citation type="submission" date="2018-05" db="EMBL/GenBank/DDBJ databases">
        <title>Marinilabilia rubrum sp. nov., isolated from saltern sediment.</title>
        <authorList>
            <person name="Zhang R."/>
        </authorList>
    </citation>
    <scope>NUCLEOTIDE SEQUENCE [LARGE SCALE GENOMIC DNA]</scope>
    <source>
        <strain evidence="3 4">WTE16</strain>
    </source>
</reference>
<dbReference type="GO" id="GO:0004519">
    <property type="term" value="F:endonuclease activity"/>
    <property type="evidence" value="ECO:0007669"/>
    <property type="project" value="UniProtKB-KW"/>
</dbReference>
<dbReference type="Pfam" id="PF19580">
    <property type="entry name" value="Exo_endo_phos_3"/>
    <property type="match status" value="1"/>
</dbReference>
<keyword evidence="3" id="KW-0540">Nuclease</keyword>
<dbReference type="SUPFAM" id="SSF56219">
    <property type="entry name" value="DNase I-like"/>
    <property type="match status" value="1"/>
</dbReference>
<dbReference type="EMBL" id="QEWP01000009">
    <property type="protein sequence ID" value="PWD99112.1"/>
    <property type="molecule type" value="Genomic_DNA"/>
</dbReference>
<dbReference type="PANTHER" id="PTHR42834:SF1">
    <property type="entry name" value="ENDONUCLEASE_EXONUCLEASE_PHOSPHATASE FAMILY PROTEIN (AFU_ORTHOLOGUE AFUA_3G09210)"/>
    <property type="match status" value="1"/>
</dbReference>
<evidence type="ECO:0000313" key="3">
    <source>
        <dbReference type="EMBL" id="PWD99112.1"/>
    </source>
</evidence>
<keyword evidence="3" id="KW-0255">Endonuclease</keyword>
<organism evidence="3 4">
    <name type="scientific">Marinilabilia rubra</name>
    <dbReference type="NCBI Taxonomy" id="2162893"/>
    <lineage>
        <taxon>Bacteria</taxon>
        <taxon>Pseudomonadati</taxon>
        <taxon>Bacteroidota</taxon>
        <taxon>Bacteroidia</taxon>
        <taxon>Marinilabiliales</taxon>
        <taxon>Marinilabiliaceae</taxon>
        <taxon>Marinilabilia</taxon>
    </lineage>
</organism>
<dbReference type="AlphaFoldDB" id="A0A2U2B7T5"/>
<sequence>MMKIYFLLFSGLFFLIIHSSKAQNTANKSAGILFYNVENLFNPENNPEKDDDEFTEEGMRHWNYSRTVRKQNNIARVILYSGQWNPPVLVGLCEVEDEKSLKGLIWNTGLNNLSYAFEHFDSPDKRGIDVALLYRRDRFRVLSSYPVAVRMNEKDRPTRDILYVCGLLDGLDTLHVMVNHWPSRWGGEASTREKRKKAALTLKQLCDSVLKINANARIIAMGDFNDEPGDVSLRLVSDSVFNKSDQKLVNLGFFAEGKVEGTIKHRFEWAIFDQILISNALLQNKKPHGYILKKVQLQIKGLPFLLEKDPEYPGVRVNRTYIGYKYHGGYSDHLPVMISLTSLP</sequence>
<accession>A0A2U2B7T5</accession>
<feature type="chain" id="PRO_5015489967" evidence="1">
    <location>
        <begin position="23"/>
        <end position="344"/>
    </location>
</feature>
<dbReference type="PANTHER" id="PTHR42834">
    <property type="entry name" value="ENDONUCLEASE/EXONUCLEASE/PHOSPHATASE FAMILY PROTEIN (AFU_ORTHOLOGUE AFUA_3G09210)"/>
    <property type="match status" value="1"/>
</dbReference>
<protein>
    <submittedName>
        <fullName evidence="3">Endonuclease</fullName>
    </submittedName>
</protein>
<evidence type="ECO:0000259" key="2">
    <source>
        <dbReference type="Pfam" id="PF19580"/>
    </source>
</evidence>
<dbReference type="InterPro" id="IPR005135">
    <property type="entry name" value="Endo/exonuclease/phosphatase"/>
</dbReference>
<name>A0A2U2B7T5_9BACT</name>
<comment type="caution">
    <text evidence="3">The sequence shown here is derived from an EMBL/GenBank/DDBJ whole genome shotgun (WGS) entry which is preliminary data.</text>
</comment>
<keyword evidence="1" id="KW-0732">Signal</keyword>
<feature type="domain" description="Endonuclease/exonuclease/phosphatase" evidence="2">
    <location>
        <begin position="32"/>
        <end position="340"/>
    </location>
</feature>
<dbReference type="Proteomes" id="UP000244956">
    <property type="component" value="Unassembled WGS sequence"/>
</dbReference>